<name>A0A0G4ESQ4_VITBC</name>
<gene>
    <name evidence="2" type="ORF">Vbra_5407</name>
</gene>
<dbReference type="EMBL" id="CDMY01000297">
    <property type="protein sequence ID" value="CEM00731.1"/>
    <property type="molecule type" value="Genomic_DNA"/>
</dbReference>
<evidence type="ECO:0000313" key="3">
    <source>
        <dbReference type="Proteomes" id="UP000041254"/>
    </source>
</evidence>
<dbReference type="InParanoid" id="A0A0G4ESQ4"/>
<dbReference type="Proteomes" id="UP000041254">
    <property type="component" value="Unassembled WGS sequence"/>
</dbReference>
<organism evidence="2 3">
    <name type="scientific">Vitrella brassicaformis (strain CCMP3155)</name>
    <dbReference type="NCBI Taxonomy" id="1169540"/>
    <lineage>
        <taxon>Eukaryota</taxon>
        <taxon>Sar</taxon>
        <taxon>Alveolata</taxon>
        <taxon>Colpodellida</taxon>
        <taxon>Vitrellaceae</taxon>
        <taxon>Vitrella</taxon>
    </lineage>
</organism>
<protein>
    <submittedName>
        <fullName evidence="2">Uncharacterized protein</fullName>
    </submittedName>
</protein>
<dbReference type="AlphaFoldDB" id="A0A0G4ESQ4"/>
<feature type="non-terminal residue" evidence="2">
    <location>
        <position position="1"/>
    </location>
</feature>
<feature type="compositionally biased region" description="Polar residues" evidence="1">
    <location>
        <begin position="954"/>
        <end position="966"/>
    </location>
</feature>
<evidence type="ECO:0000256" key="1">
    <source>
        <dbReference type="SAM" id="MobiDB-lite"/>
    </source>
</evidence>
<keyword evidence="3" id="KW-1185">Reference proteome</keyword>
<sequence length="1084" mass="118203">CPSNKPICARTSDSRFCYCIEDTRGLFGEAAEVAQGDVRLTKGVVSGKPSSLCFPAELDPCFNAVNRFAVPFDCADSLPVVERREDMGPDPRNQSWLPNERFPVPQESTFAQLVPGTYLFEDVHSNAYLDTIKNVGTGVSSCMRIQGKKNDDSGFDDFFLDLSCDTTEGVSVTLQFDCPDTGLCSNRTENELLPALAVVQGVMVVKNASTPACEGIEAQIEVALTGYVDESESLIAQQFEYDRTQRILIIGNERQDDLVTARTLVILSPAAHTGLGVMTFPDDVPEQCDVLLNERIFTVTSGGTNAGGILALAASGYTTGPRGEIIRKNPLEVSHFALDNQEAFRECSKICKRTAIDYWEASARGVAPSEVESGFSLGKDLKQALLGEALPSISYPIYGPGQSPDLPFGSVLTGDFPFIQVNEEQQRLNDTLANCAPLLEAKGKPLLENLENLAIPVSVLCTPGTDPTAPFRSFELFNTETGTSLDLVVKGKLGELIDRRKVLANCRGPMLQTFPSGFAEIDFDFFKQLGLLNSNVVGDITSIALAPTPDTGSLGKDTCVIANLTQLTDFSCRHDGKALTGNQNIVATVQVVRREGDETQVLCNETIAKLDNKTVAKDDVTVIWEQKCMMGFECFEACPAANLSAPPTAQPSTYRMTDIQSNSPALEDGTDPPPVDQWCLNMEVDRFTDTSDRAPKNQSTYYFSCEGEWADVQVRIRYDVDNLDGRIAPVNYSGNDQPQVGFVNVHIKGTVEQVWPEKCNGTLVFVEGTLVGGLSFDPVEDEALQRGKEKTTTFAPVIEDLGPGVNRTGVLLLETLITSSALIGEMEYTVINASDACDLNVTQTFKYKKNATYNSSEIDPETKNKTFRLQPVFSIPALQVGDFDNDNVTDLWSRFRMSWVGSNQTEVAQWVSTVKGLLKEVCGIGTKETPPVQIQCLPHEPIVVDTVDLSATLPPTSSPEVKTNDSMDPPKIGGINLTTIARMTPTESELKESFNVTDVSPLQVPRAWAGEGSLDCRPHHIERLNETQGGGGFIVRSVPLTVSVDFIRPDGKNDSMTVRQLCPVLTICEEAYPFNATEHTNKRP</sequence>
<dbReference type="VEuPathDB" id="CryptoDB:Vbra_5407"/>
<proteinExistence type="predicted"/>
<feature type="region of interest" description="Disordered" evidence="1">
    <location>
        <begin position="954"/>
        <end position="973"/>
    </location>
</feature>
<accession>A0A0G4ESQ4</accession>
<evidence type="ECO:0000313" key="2">
    <source>
        <dbReference type="EMBL" id="CEM00731.1"/>
    </source>
</evidence>
<reference evidence="2 3" key="1">
    <citation type="submission" date="2014-11" db="EMBL/GenBank/DDBJ databases">
        <authorList>
            <person name="Zhu J."/>
            <person name="Qi W."/>
            <person name="Song R."/>
        </authorList>
    </citation>
    <scope>NUCLEOTIDE SEQUENCE [LARGE SCALE GENOMIC DNA]</scope>
</reference>